<organism evidence="2 3">
    <name type="scientific">Ferrovibrio xuzhouensis</name>
    <dbReference type="NCBI Taxonomy" id="1576914"/>
    <lineage>
        <taxon>Bacteria</taxon>
        <taxon>Pseudomonadati</taxon>
        <taxon>Pseudomonadota</taxon>
        <taxon>Alphaproteobacteria</taxon>
        <taxon>Rhodospirillales</taxon>
        <taxon>Rhodospirillaceae</taxon>
        <taxon>Ferrovibrio</taxon>
    </lineage>
</organism>
<evidence type="ECO:0000313" key="2">
    <source>
        <dbReference type="EMBL" id="MFC3674361.1"/>
    </source>
</evidence>
<feature type="region of interest" description="Disordered" evidence="1">
    <location>
        <begin position="161"/>
        <end position="197"/>
    </location>
</feature>
<sequence length="234" mass="25798">MRLQPRFFAPIGTLRHAARLNFLTQDVRAAGTVLGFFGAAAALGAQPADLVLMVVRRQSPADLHRQVVLVFQKDPGFADGLARLYRARRRPIGFEGEQRWCAIPEPSFLADETFALLAARFPTLLLIEEMPGETHRIEVHASSGFRELPKLLLAPLPGKAATAPAAKPRPAATVTPLPPRPAVRPVSYGAPPSPARVLPLRPRRLKSTVKLNERTERQVVDEFRRLLKAVSLYS</sequence>
<dbReference type="EMBL" id="JBHRYJ010000001">
    <property type="protein sequence ID" value="MFC3674361.1"/>
    <property type="molecule type" value="Genomic_DNA"/>
</dbReference>
<dbReference type="RefSeq" id="WP_379721201.1">
    <property type="nucleotide sequence ID" value="NZ_JBHRYJ010000001.1"/>
</dbReference>
<keyword evidence="3" id="KW-1185">Reference proteome</keyword>
<reference evidence="3" key="1">
    <citation type="journal article" date="2019" name="Int. J. Syst. Evol. Microbiol.">
        <title>The Global Catalogue of Microorganisms (GCM) 10K type strain sequencing project: providing services to taxonomists for standard genome sequencing and annotation.</title>
        <authorList>
            <consortium name="The Broad Institute Genomics Platform"/>
            <consortium name="The Broad Institute Genome Sequencing Center for Infectious Disease"/>
            <person name="Wu L."/>
            <person name="Ma J."/>
        </authorList>
    </citation>
    <scope>NUCLEOTIDE SEQUENCE [LARGE SCALE GENOMIC DNA]</scope>
    <source>
        <strain evidence="3">KCTC 42182</strain>
    </source>
</reference>
<comment type="caution">
    <text evidence="2">The sequence shown here is derived from an EMBL/GenBank/DDBJ whole genome shotgun (WGS) entry which is preliminary data.</text>
</comment>
<protein>
    <submittedName>
        <fullName evidence="2">Uncharacterized protein</fullName>
    </submittedName>
</protein>
<gene>
    <name evidence="2" type="ORF">ACFOOQ_02325</name>
</gene>
<evidence type="ECO:0000256" key="1">
    <source>
        <dbReference type="SAM" id="MobiDB-lite"/>
    </source>
</evidence>
<accession>A0ABV7VC00</accession>
<feature type="compositionally biased region" description="Low complexity" evidence="1">
    <location>
        <begin position="161"/>
        <end position="175"/>
    </location>
</feature>
<name>A0ABV7VC00_9PROT</name>
<evidence type="ECO:0000313" key="3">
    <source>
        <dbReference type="Proteomes" id="UP001595711"/>
    </source>
</evidence>
<proteinExistence type="predicted"/>
<dbReference type="Proteomes" id="UP001595711">
    <property type="component" value="Unassembled WGS sequence"/>
</dbReference>